<dbReference type="GO" id="GO:0046872">
    <property type="term" value="F:metal ion binding"/>
    <property type="evidence" value="ECO:0007669"/>
    <property type="project" value="UniProtKB-KW"/>
</dbReference>
<organism evidence="6 7">
    <name type="scientific">Tsuneonella aeria</name>
    <dbReference type="NCBI Taxonomy" id="1837929"/>
    <lineage>
        <taxon>Bacteria</taxon>
        <taxon>Pseudomonadati</taxon>
        <taxon>Pseudomonadota</taxon>
        <taxon>Alphaproteobacteria</taxon>
        <taxon>Sphingomonadales</taxon>
        <taxon>Erythrobacteraceae</taxon>
        <taxon>Tsuneonella</taxon>
    </lineage>
</organism>
<sequence>MTDTVLDKAALRRDLKAQRRRHVAALPDATRALLFRVPPATVARLITPGATVGLYRAGPDEAPAGAYARHFQENGHAIALPRFAARDAPMAFALHTDPNGESDLETGPFNLLQPRVDAPEVTPDVLIVPLVAFTADGARLGQGGGHYDRWLESHPGTIAIGLAWDIQLADELPSEAHDHPLTAVVTPTRVYGPFA</sequence>
<dbReference type="PIRSF" id="PIRSF006806">
    <property type="entry name" value="FTHF_cligase"/>
    <property type="match status" value="1"/>
</dbReference>
<evidence type="ECO:0000256" key="1">
    <source>
        <dbReference type="ARBA" id="ARBA00010638"/>
    </source>
</evidence>
<dbReference type="Pfam" id="PF01812">
    <property type="entry name" value="5-FTHF_cyc-lig"/>
    <property type="match status" value="1"/>
</dbReference>
<evidence type="ECO:0000313" key="7">
    <source>
        <dbReference type="Proteomes" id="UP000439522"/>
    </source>
</evidence>
<keyword evidence="6" id="KW-0436">Ligase</keyword>
<evidence type="ECO:0000313" key="6">
    <source>
        <dbReference type="EMBL" id="MXO73949.1"/>
    </source>
</evidence>
<comment type="caution">
    <text evidence="6">The sequence shown here is derived from an EMBL/GenBank/DDBJ whole genome shotgun (WGS) entry which is preliminary data.</text>
</comment>
<keyword evidence="7" id="KW-1185">Reference proteome</keyword>
<dbReference type="EC" id="6.3.3.2" evidence="5"/>
<reference evidence="6 7" key="1">
    <citation type="submission" date="2019-12" db="EMBL/GenBank/DDBJ databases">
        <title>Genomic-based taxomic classification of the family Erythrobacteraceae.</title>
        <authorList>
            <person name="Xu L."/>
        </authorList>
    </citation>
    <scope>NUCLEOTIDE SEQUENCE [LARGE SCALE GENOMIC DNA]</scope>
    <source>
        <strain evidence="6 7">100921-2</strain>
    </source>
</reference>
<feature type="binding site" evidence="4">
    <location>
        <position position="61"/>
    </location>
    <ligand>
        <name>substrate</name>
    </ligand>
</feature>
<dbReference type="InterPro" id="IPR002698">
    <property type="entry name" value="FTHF_cligase"/>
</dbReference>
<dbReference type="NCBIfam" id="TIGR02727">
    <property type="entry name" value="MTHFS_bact"/>
    <property type="match status" value="1"/>
</dbReference>
<dbReference type="InterPro" id="IPR037171">
    <property type="entry name" value="NagB/RpiA_transferase-like"/>
</dbReference>
<accession>A0A6I4T8R6</accession>
<keyword evidence="2 4" id="KW-0547">Nucleotide-binding</keyword>
<dbReference type="GO" id="GO:0035999">
    <property type="term" value="P:tetrahydrofolate interconversion"/>
    <property type="evidence" value="ECO:0007669"/>
    <property type="project" value="TreeGrafter"/>
</dbReference>
<evidence type="ECO:0000256" key="2">
    <source>
        <dbReference type="ARBA" id="ARBA00022741"/>
    </source>
</evidence>
<dbReference type="OrthoDB" id="9801938at2"/>
<comment type="similarity">
    <text evidence="1 5">Belongs to the 5-formyltetrahydrofolate cyclo-ligase family.</text>
</comment>
<evidence type="ECO:0000256" key="4">
    <source>
        <dbReference type="PIRSR" id="PIRSR006806-1"/>
    </source>
</evidence>
<dbReference type="GO" id="GO:0009396">
    <property type="term" value="P:folic acid-containing compound biosynthetic process"/>
    <property type="evidence" value="ECO:0007669"/>
    <property type="project" value="TreeGrafter"/>
</dbReference>
<dbReference type="Gene3D" id="3.40.50.10420">
    <property type="entry name" value="NagB/RpiA/CoA transferase-like"/>
    <property type="match status" value="1"/>
</dbReference>
<dbReference type="RefSeq" id="WP_160609752.1">
    <property type="nucleotide sequence ID" value="NZ_WTZA01000001.1"/>
</dbReference>
<dbReference type="Proteomes" id="UP000439522">
    <property type="component" value="Unassembled WGS sequence"/>
</dbReference>
<dbReference type="EMBL" id="WTZA01000001">
    <property type="protein sequence ID" value="MXO73949.1"/>
    <property type="molecule type" value="Genomic_DNA"/>
</dbReference>
<keyword evidence="5" id="KW-0460">Magnesium</keyword>
<gene>
    <name evidence="6" type="ORF">GRI40_01765</name>
</gene>
<comment type="catalytic activity">
    <reaction evidence="5">
        <text>(6S)-5-formyl-5,6,7,8-tetrahydrofolate + ATP = (6R)-5,10-methenyltetrahydrofolate + ADP + phosphate</text>
        <dbReference type="Rhea" id="RHEA:10488"/>
        <dbReference type="ChEBI" id="CHEBI:30616"/>
        <dbReference type="ChEBI" id="CHEBI:43474"/>
        <dbReference type="ChEBI" id="CHEBI:57455"/>
        <dbReference type="ChEBI" id="CHEBI:57457"/>
        <dbReference type="ChEBI" id="CHEBI:456216"/>
        <dbReference type="EC" id="6.3.3.2"/>
    </reaction>
</comment>
<dbReference type="PANTHER" id="PTHR23407">
    <property type="entry name" value="ATPASE INHIBITOR/5-FORMYLTETRAHYDROFOLATE CYCLO-LIGASE"/>
    <property type="match status" value="1"/>
</dbReference>
<name>A0A6I4T8R6_9SPHN</name>
<dbReference type="GO" id="GO:0005524">
    <property type="term" value="F:ATP binding"/>
    <property type="evidence" value="ECO:0007669"/>
    <property type="project" value="UniProtKB-KW"/>
</dbReference>
<proteinExistence type="inferred from homology"/>
<dbReference type="AlphaFoldDB" id="A0A6I4T8R6"/>
<dbReference type="PANTHER" id="PTHR23407:SF1">
    <property type="entry name" value="5-FORMYLTETRAHYDROFOLATE CYCLO-LIGASE"/>
    <property type="match status" value="1"/>
</dbReference>
<evidence type="ECO:0000256" key="3">
    <source>
        <dbReference type="ARBA" id="ARBA00022840"/>
    </source>
</evidence>
<feature type="binding site" evidence="4">
    <location>
        <begin position="139"/>
        <end position="147"/>
    </location>
    <ligand>
        <name>ATP</name>
        <dbReference type="ChEBI" id="CHEBI:30616"/>
    </ligand>
</feature>
<dbReference type="InterPro" id="IPR024185">
    <property type="entry name" value="FTHF_cligase-like_sf"/>
</dbReference>
<feature type="binding site" evidence="4">
    <location>
        <begin position="8"/>
        <end position="12"/>
    </location>
    <ligand>
        <name>ATP</name>
        <dbReference type="ChEBI" id="CHEBI:30616"/>
    </ligand>
</feature>
<comment type="cofactor">
    <cofactor evidence="5">
        <name>Mg(2+)</name>
        <dbReference type="ChEBI" id="CHEBI:18420"/>
    </cofactor>
</comment>
<dbReference type="GO" id="GO:0030272">
    <property type="term" value="F:5-formyltetrahydrofolate cyclo-ligase activity"/>
    <property type="evidence" value="ECO:0007669"/>
    <property type="project" value="UniProtKB-EC"/>
</dbReference>
<dbReference type="SUPFAM" id="SSF100950">
    <property type="entry name" value="NagB/RpiA/CoA transferase-like"/>
    <property type="match status" value="1"/>
</dbReference>
<protein>
    <recommendedName>
        <fullName evidence="5">5-formyltetrahydrofolate cyclo-ligase</fullName>
        <ecNumber evidence="5">6.3.3.2</ecNumber>
    </recommendedName>
</protein>
<keyword evidence="3 4" id="KW-0067">ATP-binding</keyword>
<evidence type="ECO:0000256" key="5">
    <source>
        <dbReference type="RuleBase" id="RU361279"/>
    </source>
</evidence>
<keyword evidence="5" id="KW-0479">Metal-binding</keyword>